<proteinExistence type="predicted"/>
<gene>
    <name evidence="1" type="ORF">SDC9_33901</name>
</gene>
<dbReference type="EMBL" id="VSSQ01000246">
    <property type="protein sequence ID" value="MPL87888.1"/>
    <property type="molecule type" value="Genomic_DNA"/>
</dbReference>
<organism evidence="1">
    <name type="scientific">bioreactor metagenome</name>
    <dbReference type="NCBI Taxonomy" id="1076179"/>
    <lineage>
        <taxon>unclassified sequences</taxon>
        <taxon>metagenomes</taxon>
        <taxon>ecological metagenomes</taxon>
    </lineage>
</organism>
<dbReference type="SUPFAM" id="SSF52467">
    <property type="entry name" value="DHS-like NAD/FAD-binding domain"/>
    <property type="match status" value="1"/>
</dbReference>
<comment type="caution">
    <text evidence="1">The sequence shown here is derived from an EMBL/GenBank/DDBJ whole genome shotgun (WGS) entry which is preliminary data.</text>
</comment>
<name>A0A644V985_9ZZZZ</name>
<dbReference type="Pfam" id="PF13289">
    <property type="entry name" value="SIR2_2"/>
    <property type="match status" value="1"/>
</dbReference>
<dbReference type="Gene3D" id="3.40.50.1220">
    <property type="entry name" value="TPP-binding domain"/>
    <property type="match status" value="1"/>
</dbReference>
<protein>
    <submittedName>
        <fullName evidence="1">Uncharacterized protein</fullName>
    </submittedName>
</protein>
<dbReference type="AlphaFoldDB" id="A0A644V985"/>
<dbReference type="InterPro" id="IPR029035">
    <property type="entry name" value="DHS-like_NAD/FAD-binding_dom"/>
</dbReference>
<reference evidence="1" key="1">
    <citation type="submission" date="2019-08" db="EMBL/GenBank/DDBJ databases">
        <authorList>
            <person name="Kucharzyk K."/>
            <person name="Murdoch R.W."/>
            <person name="Higgins S."/>
            <person name="Loffler F."/>
        </authorList>
    </citation>
    <scope>NUCLEOTIDE SEQUENCE</scope>
</reference>
<accession>A0A644V985</accession>
<sequence>MKTEKKYIQTIISANNDNSLAIFVGAGISKSSETNSVKLPFWNDLIEDLKAELEIENESDYLKIAQLYYLAFGEFTYYKKIKEYFPEYISPSAIHKLIFDINPHVIITTNWDNLLEKTIQDNAYIYDVVCSDSDLVKSSLQNKLIKMHGDFKNHNIVFREDDYLKYNLLFPLVENYVKSILSTHTVVFIGYSYNDINLKQIVKWIQNYSNVKPPMYLVTDKGNDNQIKYLENHGITTIVIEKTDDKKFPIKDDLDDYSKKMHTFLSRILTKDKAYLADNPAETVDFILNKLETLNELEGILSEQIQSSLTNCGYIYDSDSTPILEFYNNRLTYDIDKSIRDIYNKFKEILKGIEHDKKEPTPKIVKIFKILHKARIKGIVISNNDINNNQKEYISFLDYLKVDDSNEMDVYFDFDFKVLTKPNSELNEIFELAFKLYNLDRLEEAFALIEDARKICLKQRNYTKLFIAMFNRNILLKRLKFSPSHFETQDKYKSIEEYNLKELYQNLTKDLKFALEPIYEFINFSFIYRYAYKASNDLRKKEGDKKTIKSGGLVFNSDIYQFSSKHENFINFVLKNKIMIEDYNEYKSINKSFVSIALIRQIQNETIALSKTELYSCIKYINYNDLRLLLDEYYDKSSAEKGKLQIDNELKDWLISTVFENITTQYLSSTKLFNGFEHYIKNTIFILSLLKHNKEDTKRIFEIINKILKEGKNTLTVFESINLFMGIQHNLYNLEIDQEFLIDMIETLINKLVYKKLTGHEHIALTRNELSNLYGYANLGKVVFKNEEIIDKLLAEVKTYSTSDKIEITQNFILNIYEISNPQIKDKIKAFALSIDSNDVKDVGKRIIFENTLLIFDFKKFSAELTQLTETYLEQYKDGRKFSSILYMLDSQIDYLIANKNLTGLDNISYTLKAAIKRYKESDRMAIF</sequence>
<evidence type="ECO:0000313" key="1">
    <source>
        <dbReference type="EMBL" id="MPL87888.1"/>
    </source>
</evidence>